<sequence>MIKRSAQALVFLGVTALSLSACGLTAQPEPAAPGTAPASVLDAEAPTSAPLQALSGVKLSDAEARSRVRAAGITVSSSGNCSDRYTSTCTSLEQVNSGTIDGILTLKRASGCAVTITGGTETGHASGTYSHWNGYKLDISKSSCIGNYIQNSFTRISNRGDGAPRYQSAAGNIYADEYWANHWDILYY</sequence>
<gene>
    <name evidence="2" type="ORF">DAERI_100132</name>
</gene>
<proteinExistence type="predicted"/>
<protein>
    <recommendedName>
        <fullName evidence="4">Lipoprotein</fullName>
    </recommendedName>
</protein>
<evidence type="ECO:0000313" key="2">
    <source>
        <dbReference type="EMBL" id="GBF06769.1"/>
    </source>
</evidence>
<keyword evidence="1" id="KW-0732">Signal</keyword>
<dbReference type="PROSITE" id="PS51257">
    <property type="entry name" value="PROKAR_LIPOPROTEIN"/>
    <property type="match status" value="1"/>
</dbReference>
<name>A0A2I9CXG2_9DEIO</name>
<evidence type="ECO:0008006" key="4">
    <source>
        <dbReference type="Google" id="ProtNLM"/>
    </source>
</evidence>
<comment type="caution">
    <text evidence="2">The sequence shown here is derived from an EMBL/GenBank/DDBJ whole genome shotgun (WGS) entry which is preliminary data.</text>
</comment>
<accession>A0A2I9CXG2</accession>
<dbReference type="OrthoDB" id="3533852at2"/>
<evidence type="ECO:0000256" key="1">
    <source>
        <dbReference type="SAM" id="SignalP"/>
    </source>
</evidence>
<keyword evidence="3" id="KW-1185">Reference proteome</keyword>
<dbReference type="RefSeq" id="WP_103130110.1">
    <property type="nucleotide sequence ID" value="NZ_BFAG01000010.1"/>
</dbReference>
<feature type="signal peptide" evidence="1">
    <location>
        <begin position="1"/>
        <end position="26"/>
    </location>
</feature>
<feature type="chain" id="PRO_5014367119" description="Lipoprotein" evidence="1">
    <location>
        <begin position="27"/>
        <end position="188"/>
    </location>
</feature>
<dbReference type="EMBL" id="BFAG01000010">
    <property type="protein sequence ID" value="GBF06769.1"/>
    <property type="molecule type" value="Genomic_DNA"/>
</dbReference>
<reference evidence="3" key="1">
    <citation type="submission" date="2018-01" db="EMBL/GenBank/DDBJ databases">
        <title>Draft Genome Sequence of the Radioresistant Bacterium Deinococcus aerius TR0125, Isolated from the Higher Atmosphere above Japan.</title>
        <authorList>
            <person name="Satoh K."/>
            <person name="Arai H."/>
            <person name="Sanzen T."/>
            <person name="Kawaguchi Y."/>
            <person name="Hayashi H."/>
            <person name="Yokobori S."/>
            <person name="Yamagishi A."/>
            <person name="Oono Y."/>
            <person name="Narumi I."/>
        </authorList>
    </citation>
    <scope>NUCLEOTIDE SEQUENCE [LARGE SCALE GENOMIC DNA]</scope>
    <source>
        <strain evidence="3">TR0125</strain>
    </source>
</reference>
<dbReference type="AlphaFoldDB" id="A0A2I9CXG2"/>
<organism evidence="2 3">
    <name type="scientific">Deinococcus aerius</name>
    <dbReference type="NCBI Taxonomy" id="200253"/>
    <lineage>
        <taxon>Bacteria</taxon>
        <taxon>Thermotogati</taxon>
        <taxon>Deinococcota</taxon>
        <taxon>Deinococci</taxon>
        <taxon>Deinococcales</taxon>
        <taxon>Deinococcaceae</taxon>
        <taxon>Deinococcus</taxon>
    </lineage>
</organism>
<dbReference type="Proteomes" id="UP000236569">
    <property type="component" value="Unassembled WGS sequence"/>
</dbReference>
<evidence type="ECO:0000313" key="3">
    <source>
        <dbReference type="Proteomes" id="UP000236569"/>
    </source>
</evidence>